<evidence type="ECO:0000313" key="8">
    <source>
        <dbReference type="EMBL" id="AKJ03960.1"/>
    </source>
</evidence>
<dbReference type="InterPro" id="IPR015424">
    <property type="entry name" value="PyrdxlP-dep_Trfase"/>
</dbReference>
<dbReference type="SMART" id="SM00345">
    <property type="entry name" value="HTH_GNTR"/>
    <property type="match status" value="1"/>
</dbReference>
<dbReference type="CDD" id="cd00609">
    <property type="entry name" value="AAT_like"/>
    <property type="match status" value="1"/>
</dbReference>
<keyword evidence="8" id="KW-0808">Transferase</keyword>
<evidence type="ECO:0000256" key="3">
    <source>
        <dbReference type="ARBA" id="ARBA00023015"/>
    </source>
</evidence>
<dbReference type="SUPFAM" id="SSF46785">
    <property type="entry name" value="Winged helix' DNA-binding domain"/>
    <property type="match status" value="1"/>
</dbReference>
<comment type="similarity">
    <text evidence="1">In the C-terminal section; belongs to the class-I pyridoxal-phosphate-dependent aminotransferase family.</text>
</comment>
<feature type="region of interest" description="Disordered" evidence="6">
    <location>
        <begin position="114"/>
        <end position="148"/>
    </location>
</feature>
<dbReference type="InterPro" id="IPR004839">
    <property type="entry name" value="Aminotransferase_I/II_large"/>
</dbReference>
<evidence type="ECO:0000259" key="7">
    <source>
        <dbReference type="PROSITE" id="PS50949"/>
    </source>
</evidence>
<keyword evidence="2" id="KW-0663">Pyridoxal phosphate</keyword>
<sequence length="533" mass="57699">MFLFMLPAWSIQQAQFPQIPWTSRLPSMKGWNLTLDLHAPSPTPLFVRIARALEEDIRRGRLPPGAALPGSRTLAESLGVHRNTVLAAYRELETQGWISTSAARATYVSPTLPDVPARSTAGASRTAMPTQVGFSLPSTPLSREQPDPPRGTLVLAGGAPDIRLLPASLLARAYRRALKLHGKHLLHYGDARGLQRLRAALAGMLSSLRGLAVRADDLIVTRGSQGAVDLVARTLVTPGDTVAVEAIGYRPAWHAFQLAGARLAPIPLDGEGLRVEALEALAQRTPVRAVYLTPHHQYPTTVTLSPARRLALLAWARTHRVALIEDDYDHEFHYEGRPILPLASADRDGLVLYVGTLSKVLAPALRLGFLAAPRPFLEHALGVREAVDRQGDTALEAAVAELLEEGEVRRHVRKMHGIYHGRRDALVEAVERELAGALTVSPPAGGMALWAHCAPDVDVGAWVRAGREAGVAFTAGGDYSFDGRPVPAVRLGFACLEESELAEAVRRMARTLPRTARVPKREISGRTGKATRP</sequence>
<dbReference type="GO" id="GO:0030170">
    <property type="term" value="F:pyridoxal phosphate binding"/>
    <property type="evidence" value="ECO:0007669"/>
    <property type="project" value="InterPro"/>
</dbReference>
<dbReference type="GO" id="GO:0003677">
    <property type="term" value="F:DNA binding"/>
    <property type="evidence" value="ECO:0007669"/>
    <property type="project" value="UniProtKB-KW"/>
</dbReference>
<feature type="compositionally biased region" description="Polar residues" evidence="6">
    <location>
        <begin position="121"/>
        <end position="142"/>
    </location>
</feature>
<dbReference type="InterPro" id="IPR036388">
    <property type="entry name" value="WH-like_DNA-bd_sf"/>
</dbReference>
<dbReference type="PANTHER" id="PTHR46577:SF1">
    <property type="entry name" value="HTH-TYPE TRANSCRIPTIONAL REGULATORY PROTEIN GABR"/>
    <property type="match status" value="1"/>
</dbReference>
<dbReference type="SUPFAM" id="SSF53383">
    <property type="entry name" value="PLP-dependent transferases"/>
    <property type="match status" value="1"/>
</dbReference>
<dbReference type="AlphaFoldDB" id="A0AAC8TFL2"/>
<evidence type="ECO:0000256" key="4">
    <source>
        <dbReference type="ARBA" id="ARBA00023125"/>
    </source>
</evidence>
<evidence type="ECO:0000313" key="9">
    <source>
        <dbReference type="Proteomes" id="UP000035579"/>
    </source>
</evidence>
<dbReference type="KEGG" id="age:AA314_05586"/>
<reference evidence="8 9" key="1">
    <citation type="submission" date="2015-05" db="EMBL/GenBank/DDBJ databases">
        <title>Genome assembly of Archangium gephyra DSM 2261.</title>
        <authorList>
            <person name="Sharma G."/>
            <person name="Subramanian S."/>
        </authorList>
    </citation>
    <scope>NUCLEOTIDE SEQUENCE [LARGE SCALE GENOMIC DNA]</scope>
    <source>
        <strain evidence="8 9">DSM 2261</strain>
    </source>
</reference>
<dbReference type="GO" id="GO:0008483">
    <property type="term" value="F:transaminase activity"/>
    <property type="evidence" value="ECO:0007669"/>
    <property type="project" value="UniProtKB-KW"/>
</dbReference>
<dbReference type="InterPro" id="IPR000524">
    <property type="entry name" value="Tscrpt_reg_HTH_GntR"/>
</dbReference>
<feature type="domain" description="HTH gntR-type" evidence="7">
    <location>
        <begin position="43"/>
        <end position="111"/>
    </location>
</feature>
<dbReference type="InterPro" id="IPR036390">
    <property type="entry name" value="WH_DNA-bd_sf"/>
</dbReference>
<dbReference type="InterPro" id="IPR051446">
    <property type="entry name" value="HTH_trans_reg/aminotransferase"/>
</dbReference>
<dbReference type="Gene3D" id="3.40.640.10">
    <property type="entry name" value="Type I PLP-dependent aspartate aminotransferase-like (Major domain)"/>
    <property type="match status" value="1"/>
</dbReference>
<accession>A0AAC8TFL2</accession>
<dbReference type="Pfam" id="PF00392">
    <property type="entry name" value="GntR"/>
    <property type="match status" value="1"/>
</dbReference>
<evidence type="ECO:0000256" key="5">
    <source>
        <dbReference type="ARBA" id="ARBA00023163"/>
    </source>
</evidence>
<organism evidence="8 9">
    <name type="scientific">Archangium gephyra</name>
    <dbReference type="NCBI Taxonomy" id="48"/>
    <lineage>
        <taxon>Bacteria</taxon>
        <taxon>Pseudomonadati</taxon>
        <taxon>Myxococcota</taxon>
        <taxon>Myxococcia</taxon>
        <taxon>Myxococcales</taxon>
        <taxon>Cystobacterineae</taxon>
        <taxon>Archangiaceae</taxon>
        <taxon>Archangium</taxon>
    </lineage>
</organism>
<dbReference type="InterPro" id="IPR015421">
    <property type="entry name" value="PyrdxlP-dep_Trfase_major"/>
</dbReference>
<dbReference type="GO" id="GO:0003700">
    <property type="term" value="F:DNA-binding transcription factor activity"/>
    <property type="evidence" value="ECO:0007669"/>
    <property type="project" value="InterPro"/>
</dbReference>
<keyword evidence="8" id="KW-0032">Aminotransferase</keyword>
<keyword evidence="3" id="KW-0805">Transcription regulation</keyword>
<dbReference type="Gene3D" id="1.10.10.10">
    <property type="entry name" value="Winged helix-like DNA-binding domain superfamily/Winged helix DNA-binding domain"/>
    <property type="match status" value="1"/>
</dbReference>
<name>A0AAC8TFL2_9BACT</name>
<dbReference type="PRINTS" id="PR00035">
    <property type="entry name" value="HTHGNTR"/>
</dbReference>
<dbReference type="PROSITE" id="PS50949">
    <property type="entry name" value="HTH_GNTR"/>
    <property type="match status" value="1"/>
</dbReference>
<evidence type="ECO:0000256" key="6">
    <source>
        <dbReference type="SAM" id="MobiDB-lite"/>
    </source>
</evidence>
<gene>
    <name evidence="8" type="ORF">AA314_05586</name>
</gene>
<keyword evidence="5" id="KW-0804">Transcription</keyword>
<protein>
    <submittedName>
        <fullName evidence="8">Transcriptional regulator, GntR family domain / Aspartate aminotransferase</fullName>
    </submittedName>
</protein>
<evidence type="ECO:0000256" key="1">
    <source>
        <dbReference type="ARBA" id="ARBA00005384"/>
    </source>
</evidence>
<dbReference type="PANTHER" id="PTHR46577">
    <property type="entry name" value="HTH-TYPE TRANSCRIPTIONAL REGULATORY PROTEIN GABR"/>
    <property type="match status" value="1"/>
</dbReference>
<dbReference type="EMBL" id="CP011509">
    <property type="protein sequence ID" value="AKJ03960.1"/>
    <property type="molecule type" value="Genomic_DNA"/>
</dbReference>
<proteinExistence type="inferred from homology"/>
<evidence type="ECO:0000256" key="2">
    <source>
        <dbReference type="ARBA" id="ARBA00022898"/>
    </source>
</evidence>
<keyword evidence="4" id="KW-0238">DNA-binding</keyword>
<dbReference type="Proteomes" id="UP000035579">
    <property type="component" value="Chromosome"/>
</dbReference>
<dbReference type="Pfam" id="PF00155">
    <property type="entry name" value="Aminotran_1_2"/>
    <property type="match status" value="1"/>
</dbReference>
<dbReference type="CDD" id="cd07377">
    <property type="entry name" value="WHTH_GntR"/>
    <property type="match status" value="1"/>
</dbReference>